<organism evidence="1 2">
    <name type="scientific">Maribacter litopenaei</name>
    <dbReference type="NCBI Taxonomy" id="2976127"/>
    <lineage>
        <taxon>Bacteria</taxon>
        <taxon>Pseudomonadati</taxon>
        <taxon>Bacteroidota</taxon>
        <taxon>Flavobacteriia</taxon>
        <taxon>Flavobacteriales</taxon>
        <taxon>Flavobacteriaceae</taxon>
        <taxon>Maribacter</taxon>
    </lineage>
</organism>
<dbReference type="Proteomes" id="UP001059209">
    <property type="component" value="Chromosome"/>
</dbReference>
<sequence length="175" mass="19778">MKTWVNLIFILVVTSVLAQNNLVYMELGGNGGIFSLNYERSFPRAGGIALRAGLGISFFEFEKESVNYESTTQCLFCGIFTDLPRTSFSLPMSVHYPIDLKNGNYLEVGLGSTWQLSKKSLLVQYGSLFFRRHFGENRKWIWKVGLTPILGVIGENVDKSSEPTLWYGISIGRRF</sequence>
<accession>A0ABY5Y931</accession>
<reference evidence="1" key="1">
    <citation type="submission" date="2022-09" db="EMBL/GenBank/DDBJ databases">
        <title>Maribacter litopenaei sp. nov., isolated from the intestinal tract of the Pacific White Shrimp, Litopenaeus vannamei.</title>
        <authorList>
            <person name="Kim S.Y."/>
            <person name="Hwang C.Y."/>
        </authorList>
    </citation>
    <scope>NUCLEOTIDE SEQUENCE</scope>
    <source>
        <strain evidence="1">HL-LV01</strain>
    </source>
</reference>
<evidence type="ECO:0008006" key="3">
    <source>
        <dbReference type="Google" id="ProtNLM"/>
    </source>
</evidence>
<evidence type="ECO:0000313" key="1">
    <source>
        <dbReference type="EMBL" id="UWX55555.1"/>
    </source>
</evidence>
<keyword evidence="2" id="KW-1185">Reference proteome</keyword>
<protein>
    <recommendedName>
        <fullName evidence="3">Outer membrane protein beta-barrel domain-containing protein</fullName>
    </recommendedName>
</protein>
<dbReference type="RefSeq" id="WP_260573529.1">
    <property type="nucleotide sequence ID" value="NZ_CP104205.1"/>
</dbReference>
<name>A0ABY5Y931_9FLAO</name>
<dbReference type="EMBL" id="CP104205">
    <property type="protein sequence ID" value="UWX55555.1"/>
    <property type="molecule type" value="Genomic_DNA"/>
</dbReference>
<proteinExistence type="predicted"/>
<evidence type="ECO:0000313" key="2">
    <source>
        <dbReference type="Proteomes" id="UP001059209"/>
    </source>
</evidence>
<gene>
    <name evidence="1" type="ORF">NYZ99_03425</name>
</gene>